<keyword evidence="2" id="KW-0812">Transmembrane</keyword>
<keyword evidence="2" id="KW-1133">Transmembrane helix</keyword>
<gene>
    <name evidence="3" type="ORF">VRLFYP33_00248</name>
</gene>
<dbReference type="EMBL" id="CACRUX010000002">
    <property type="protein sequence ID" value="VYT66044.1"/>
    <property type="molecule type" value="Genomic_DNA"/>
</dbReference>
<name>A0A6N2YGN5_9FIRM</name>
<proteinExistence type="predicted"/>
<feature type="compositionally biased region" description="Polar residues" evidence="1">
    <location>
        <begin position="179"/>
        <end position="192"/>
    </location>
</feature>
<evidence type="ECO:0000256" key="2">
    <source>
        <dbReference type="SAM" id="Phobius"/>
    </source>
</evidence>
<accession>A0A6N2YGN5</accession>
<feature type="transmembrane region" description="Helical" evidence="2">
    <location>
        <begin position="6"/>
        <end position="26"/>
    </location>
</feature>
<reference evidence="3" key="1">
    <citation type="submission" date="2019-11" db="EMBL/GenBank/DDBJ databases">
        <authorList>
            <person name="Feng L."/>
        </authorList>
    </citation>
    <scope>NUCLEOTIDE SEQUENCE</scope>
    <source>
        <strain evidence="3">VrattiLFYP33</strain>
    </source>
</reference>
<keyword evidence="2" id="KW-0472">Membrane</keyword>
<evidence type="ECO:0000313" key="3">
    <source>
        <dbReference type="EMBL" id="VYT66044.1"/>
    </source>
</evidence>
<organism evidence="3">
    <name type="scientific">Veillonella ratti</name>
    <dbReference type="NCBI Taxonomy" id="103892"/>
    <lineage>
        <taxon>Bacteria</taxon>
        <taxon>Bacillati</taxon>
        <taxon>Bacillota</taxon>
        <taxon>Negativicutes</taxon>
        <taxon>Veillonellales</taxon>
        <taxon>Veillonellaceae</taxon>
        <taxon>Veillonella</taxon>
    </lineage>
</organism>
<feature type="region of interest" description="Disordered" evidence="1">
    <location>
        <begin position="178"/>
        <end position="213"/>
    </location>
</feature>
<sequence length="213" mass="23682">MRNRVYIKWILFIVVGICTLLSPFFIQHRSTSLLQGGGEYQWPVSLSRTAGWIPSDYLEVRFLGSRGPWQGGRLPVYDQEVYVWVTAKPNGILEVTGVSDKKPTTGDYIFARVTRVDNTDVEFKLLFNRVTLDLNKVNPDFYTTYKGTLLATLKIKDGHGIVTGVYSRGIPLELATPESEAQQEIDSRTPINQIGEPQATAEATAAIDGAGQN</sequence>
<evidence type="ECO:0000256" key="1">
    <source>
        <dbReference type="SAM" id="MobiDB-lite"/>
    </source>
</evidence>
<dbReference type="RefSeq" id="WP_021841577.1">
    <property type="nucleotide sequence ID" value="NZ_CACRUX010000002.1"/>
</dbReference>
<dbReference type="AlphaFoldDB" id="A0A6N2YGN5"/>
<protein>
    <submittedName>
        <fullName evidence="3">Uncharacterized protein</fullName>
    </submittedName>
</protein>